<reference evidence="1 2" key="1">
    <citation type="journal article" date="2021" name="Hortic Res">
        <title>High-quality reference genome and annotation aids understanding of berry development for evergreen blueberry (Vaccinium darrowii).</title>
        <authorList>
            <person name="Yu J."/>
            <person name="Hulse-Kemp A.M."/>
            <person name="Babiker E."/>
            <person name="Staton M."/>
        </authorList>
    </citation>
    <scope>NUCLEOTIDE SEQUENCE [LARGE SCALE GENOMIC DNA]</scope>
    <source>
        <strain evidence="2">cv. NJ 8807/NJ 8810</strain>
        <tissue evidence="1">Young leaf</tissue>
    </source>
</reference>
<name>A0ACB7YQX7_9ERIC</name>
<dbReference type="Proteomes" id="UP000828048">
    <property type="component" value="Chromosome 11"/>
</dbReference>
<sequence length="1178" mass="131141">MERVNESEEDGYDAIVVGSGYGGSVAACRTAMAGAKVCLVEKGRKWESKDFPTNSMEILSASRVENKNLGLSFGPKDALFQLYEQDDSMAVVACGLGGGSLVNAGVMLPTPLKVRRNPKWPKEWERDWESCEASASAMLRIQSVPTKFPNAKVMEQIVGEEFEETSHGPLKLGITFDIEDKPNRSLENQEMGSCLACGNCLAGCPYNAKNSNDKTYLVSAVQAGCTIKTGCQVQFVVENPDYISRKEENNGRKRRRWRVFLNEIDYLTSDFVILSAGVLGTAHILFQSQLRGLKFSERLGSGFSCNGNVVAYVAGSPAPLNAYGLGKTNFSKIPFQERPGPSISSSYTSSLGFTIQSAVLPTAYPYLLFKGIVTYGWPYGSWFLHGVIDKLKHILGFKACNAMILNAMGYDQSDGKITFDKDANKICFSPPHDRLLSRKIEAFQKLTKKVGGILFVSRYRSTSVHHLGGCNASSDPSSGVCNPKGQVFDRLSHTSSVHLGLYVCDASLLPFSVGVNPCLTIATLSEHVSRHLVQDVLKYKNKEGTTFGDQEPGSITGVSRERSFNSTVLFKETMKGNVGGMPCSAYLKIQMNPNSRTPKEVDQKSSSLRVSHPLLRGKVGGYVVFRALEVDDLHIIDGEVDLCEVDERTPYTQYMCYRLLLAASSGSRYILEGKKTMNPYLFGLYTWRETTTMHVKFIKAVMNDSKEEGLKLEGKLNISMIELLKCLISLKGNARGTFVPLLLLTFFRTYISQVPRGSHKEFDPLKFHQKPYPNSTLHEIQTEDGFTISCQQWKCNENTWRVEDGENKLNPVLLINGYATESYWLPTESNDLVRTLLDEGHETWLLQPRLHHLNSSNNFTIEDIARFDIPAVINSIQYLHGPMVKIHVVAHCVGGLAIHMALMGGHVSAARIASLSCTNSSMFFKLNASSRFKMWLPLIPISMIILGKNKVLPLLKTSNATSRQRLLKSIARMVPRYERCTCDECEVLSGIFGNAFWHDNITPTLHYWLNKQNLPHLPMAAFPHLRKICNTGYIVDSNGENSYLIHPERMALPTLYISGGRTLLVTPHTSFLANNYMKLHQPGFRHERVVVEGFGHSDLLIGEESYVKVFPHILIHIRLAEEGKKNGMGGERRKYNQEALAWVDDPFVDGNGGILSHFHSLVTISLLLMLVIVVCVLC</sequence>
<organism evidence="1 2">
    <name type="scientific">Vaccinium darrowii</name>
    <dbReference type="NCBI Taxonomy" id="229202"/>
    <lineage>
        <taxon>Eukaryota</taxon>
        <taxon>Viridiplantae</taxon>
        <taxon>Streptophyta</taxon>
        <taxon>Embryophyta</taxon>
        <taxon>Tracheophyta</taxon>
        <taxon>Spermatophyta</taxon>
        <taxon>Magnoliopsida</taxon>
        <taxon>eudicotyledons</taxon>
        <taxon>Gunneridae</taxon>
        <taxon>Pentapetalae</taxon>
        <taxon>asterids</taxon>
        <taxon>Ericales</taxon>
        <taxon>Ericaceae</taxon>
        <taxon>Vaccinioideae</taxon>
        <taxon>Vaccinieae</taxon>
        <taxon>Vaccinium</taxon>
    </lineage>
</organism>
<gene>
    <name evidence="1" type="ORF">Vadar_026039</name>
</gene>
<accession>A0ACB7YQX7</accession>
<evidence type="ECO:0000313" key="2">
    <source>
        <dbReference type="Proteomes" id="UP000828048"/>
    </source>
</evidence>
<protein>
    <submittedName>
        <fullName evidence="1">Uncharacterized protein</fullName>
    </submittedName>
</protein>
<comment type="caution">
    <text evidence="1">The sequence shown here is derived from an EMBL/GenBank/DDBJ whole genome shotgun (WGS) entry which is preliminary data.</text>
</comment>
<dbReference type="EMBL" id="CM037161">
    <property type="protein sequence ID" value="KAH7855544.1"/>
    <property type="molecule type" value="Genomic_DNA"/>
</dbReference>
<evidence type="ECO:0000313" key="1">
    <source>
        <dbReference type="EMBL" id="KAH7855544.1"/>
    </source>
</evidence>
<proteinExistence type="predicted"/>
<keyword evidence="2" id="KW-1185">Reference proteome</keyword>